<evidence type="ECO:0000259" key="3">
    <source>
        <dbReference type="Pfam" id="PF02784"/>
    </source>
</evidence>
<dbReference type="InterPro" id="IPR022644">
    <property type="entry name" value="De-COase2_N"/>
</dbReference>
<dbReference type="EMBL" id="CAMAPD010000025">
    <property type="protein sequence ID" value="CAH9067395.1"/>
    <property type="molecule type" value="Genomic_DNA"/>
</dbReference>
<comment type="caution">
    <text evidence="4">The sequence shown here is derived from an EMBL/GenBank/DDBJ whole genome shotgun (WGS) entry which is preliminary data.</text>
</comment>
<gene>
    <name evidence="4" type="primary">lysA_2</name>
    <name evidence="4" type="ORF">PSECIP111951_03783</name>
</gene>
<evidence type="ECO:0000256" key="1">
    <source>
        <dbReference type="ARBA" id="ARBA00001933"/>
    </source>
</evidence>
<keyword evidence="2" id="KW-0663">Pyridoxal phosphate</keyword>
<dbReference type="SUPFAM" id="SSF50621">
    <property type="entry name" value="Alanine racemase C-terminal domain-like"/>
    <property type="match status" value="1"/>
</dbReference>
<accession>A0ABN8USZ0</accession>
<dbReference type="PANTHER" id="PTHR43727:SF3">
    <property type="entry name" value="GROUP IV DECARBOXYLASE"/>
    <property type="match status" value="1"/>
</dbReference>
<dbReference type="EC" id="4.1.1.20" evidence="4"/>
<keyword evidence="4" id="KW-0456">Lyase</keyword>
<dbReference type="GO" id="GO:0008836">
    <property type="term" value="F:diaminopimelate decarboxylase activity"/>
    <property type="evidence" value="ECO:0007669"/>
    <property type="project" value="UniProtKB-EC"/>
</dbReference>
<dbReference type="InterPro" id="IPR029066">
    <property type="entry name" value="PLP-binding_barrel"/>
</dbReference>
<proteinExistence type="predicted"/>
<sequence length="436" mass="48958">MTSYKEYAGIPVADFSSSPNRLEQLNYSQLQDIAKIEGNAFYLLDLDKVTLNYHTLRTCFTPLYESCQVAYSFKTNYTPALCKHLKELGCFAEVVSQMEYEIATKEVGYPPSQVIVNGPVHNLQFVEAVLLDGACFNVDAWYLLDMVKSICERYGERQFKIGIRLSYPIAEGGYSRFGIESDEANFDKLRQWQNTVKNCDIIGFHSHYSNSSRSLSSFESRIKGLAKASWTFFEHRYPNFINVGGGFFGQMPTSLAAQYENGTVSIEQYAEVICSVMNTQYPPSQSSTPPLLLLEPGTALVANCMVFVAPVLEVKKCGGRTLVLINGSNHNVNHKWQGETLPIQIIRCPNNGPLNDVNEVFDIVGNTCIEKDVICTDVQGGVQAGDFIVFQYMGGYSNVLKQPFIHPCQGIYAWQQQTLIQIKKSGDMRSVLYDYQ</sequence>
<comment type="cofactor">
    <cofactor evidence="1">
        <name>pyridoxal 5'-phosphate</name>
        <dbReference type="ChEBI" id="CHEBI:597326"/>
    </cofactor>
</comment>
<evidence type="ECO:0000256" key="2">
    <source>
        <dbReference type="ARBA" id="ARBA00022898"/>
    </source>
</evidence>
<dbReference type="Gene3D" id="2.40.37.10">
    <property type="entry name" value="Lyase, Ornithine Decarboxylase, Chain A, domain 1"/>
    <property type="match status" value="1"/>
</dbReference>
<dbReference type="Gene3D" id="3.20.20.10">
    <property type="entry name" value="Alanine racemase"/>
    <property type="match status" value="1"/>
</dbReference>
<evidence type="ECO:0000313" key="4">
    <source>
        <dbReference type="EMBL" id="CAH9067395.1"/>
    </source>
</evidence>
<dbReference type="InterPro" id="IPR000183">
    <property type="entry name" value="Orn/DAP/Arg_de-COase"/>
</dbReference>
<dbReference type="Pfam" id="PF02784">
    <property type="entry name" value="Orn_Arg_deC_N"/>
    <property type="match status" value="1"/>
</dbReference>
<dbReference type="RefSeq" id="WP_261595110.1">
    <property type="nucleotide sequence ID" value="NZ_CAMAPD010000025.1"/>
</dbReference>
<evidence type="ECO:0000313" key="5">
    <source>
        <dbReference type="Proteomes" id="UP001152485"/>
    </source>
</evidence>
<name>A0ABN8USZ0_9GAMM</name>
<dbReference type="Proteomes" id="UP001152485">
    <property type="component" value="Unassembled WGS sequence"/>
</dbReference>
<dbReference type="PRINTS" id="PR01179">
    <property type="entry name" value="ODADCRBXLASE"/>
</dbReference>
<reference evidence="4 5" key="1">
    <citation type="submission" date="2022-07" db="EMBL/GenBank/DDBJ databases">
        <authorList>
            <person name="Criscuolo A."/>
        </authorList>
    </citation>
    <scope>NUCLEOTIDE SEQUENCE [LARGE SCALE GENOMIC DNA]</scope>
    <source>
        <strain evidence="5">CIP 111951</strain>
    </source>
</reference>
<protein>
    <submittedName>
        <fullName evidence="4">Diaminopimelate decarboxylase</fullName>
        <ecNumber evidence="4">4.1.1.20</ecNumber>
    </submittedName>
</protein>
<dbReference type="SUPFAM" id="SSF51419">
    <property type="entry name" value="PLP-binding barrel"/>
    <property type="match status" value="1"/>
</dbReference>
<feature type="domain" description="Orn/DAP/Arg decarboxylase 2 N-terminal" evidence="3">
    <location>
        <begin position="55"/>
        <end position="302"/>
    </location>
</feature>
<dbReference type="PANTHER" id="PTHR43727">
    <property type="entry name" value="DIAMINOPIMELATE DECARBOXYLASE"/>
    <property type="match status" value="1"/>
</dbReference>
<organism evidence="4 5">
    <name type="scientific">Pseudoalteromonas holothuriae</name>
    <dbReference type="NCBI Taxonomy" id="2963714"/>
    <lineage>
        <taxon>Bacteria</taxon>
        <taxon>Pseudomonadati</taxon>
        <taxon>Pseudomonadota</taxon>
        <taxon>Gammaproteobacteria</taxon>
        <taxon>Alteromonadales</taxon>
        <taxon>Pseudoalteromonadaceae</taxon>
        <taxon>Pseudoalteromonas</taxon>
    </lineage>
</organism>
<dbReference type="InterPro" id="IPR009006">
    <property type="entry name" value="Ala_racemase/Decarboxylase_C"/>
</dbReference>